<reference evidence="2 3" key="1">
    <citation type="submission" date="2016-11" db="EMBL/GenBank/DDBJ databases">
        <authorList>
            <person name="Jaros S."/>
            <person name="Januszkiewicz K."/>
            <person name="Wedrychowicz H."/>
        </authorList>
    </citation>
    <scope>NUCLEOTIDE SEQUENCE [LARGE SCALE GENOMIC DNA]</scope>
    <source>
        <strain evidence="2 3">GAS95</strain>
    </source>
</reference>
<sequence>MKALSIRQSWAWLIVNGHKDIESRSWSTKFRGRVLIHAGKEMTDAEFEDAAMSIAMFRPIDPLPLGEMVRAPRGGIVGVATITDCVPPARRTSAWHVEGAFGFQIADARPLPLISCKGALSFFNVPVDVATQLRQMHDLGAIK</sequence>
<dbReference type="Gene3D" id="2.30.130.30">
    <property type="entry name" value="Hypothetical protein"/>
    <property type="match status" value="1"/>
</dbReference>
<organism evidence="2 3">
    <name type="scientific">Paraburkholderia phenazinium</name>
    <dbReference type="NCBI Taxonomy" id="60549"/>
    <lineage>
        <taxon>Bacteria</taxon>
        <taxon>Pseudomonadati</taxon>
        <taxon>Pseudomonadota</taxon>
        <taxon>Betaproteobacteria</taxon>
        <taxon>Burkholderiales</taxon>
        <taxon>Burkholderiaceae</taxon>
        <taxon>Paraburkholderia</taxon>
    </lineage>
</organism>
<evidence type="ECO:0000313" key="3">
    <source>
        <dbReference type="Proteomes" id="UP000185151"/>
    </source>
</evidence>
<dbReference type="InterPro" id="IPR007374">
    <property type="entry name" value="ASCH_domain"/>
</dbReference>
<dbReference type="Proteomes" id="UP000185151">
    <property type="component" value="Unassembled WGS sequence"/>
</dbReference>
<accession>A0A1N6KN48</accession>
<gene>
    <name evidence="2" type="ORF">SAMN05444165_3947</name>
</gene>
<evidence type="ECO:0000313" key="2">
    <source>
        <dbReference type="EMBL" id="SIO57767.1"/>
    </source>
</evidence>
<dbReference type="Pfam" id="PF04266">
    <property type="entry name" value="ASCH"/>
    <property type="match status" value="1"/>
</dbReference>
<dbReference type="CDD" id="cd06554">
    <property type="entry name" value="ASCH_ASC-1_like"/>
    <property type="match status" value="1"/>
</dbReference>
<dbReference type="RefSeq" id="WP_074298362.1">
    <property type="nucleotide sequence ID" value="NZ_FSRU01000002.1"/>
</dbReference>
<dbReference type="OrthoDB" id="359066at2"/>
<keyword evidence="3" id="KW-1185">Reference proteome</keyword>
<proteinExistence type="predicted"/>
<feature type="domain" description="ASCH" evidence="1">
    <location>
        <begin position="4"/>
        <end position="96"/>
    </location>
</feature>
<dbReference type="SUPFAM" id="SSF88697">
    <property type="entry name" value="PUA domain-like"/>
    <property type="match status" value="1"/>
</dbReference>
<name>A0A1N6KN48_9BURK</name>
<dbReference type="EMBL" id="FSRU01000002">
    <property type="protein sequence ID" value="SIO57767.1"/>
    <property type="molecule type" value="Genomic_DNA"/>
</dbReference>
<evidence type="ECO:0000259" key="1">
    <source>
        <dbReference type="Pfam" id="PF04266"/>
    </source>
</evidence>
<protein>
    <submittedName>
        <fullName evidence="2">ASCH domain-containing protein</fullName>
    </submittedName>
</protein>
<dbReference type="AlphaFoldDB" id="A0A1N6KN48"/>
<dbReference type="InterPro" id="IPR015947">
    <property type="entry name" value="PUA-like_sf"/>
</dbReference>